<dbReference type="PANTHER" id="PTHR47359:SF3">
    <property type="entry name" value="NLP_P60 DOMAIN-CONTAINING PROTEIN-RELATED"/>
    <property type="match status" value="1"/>
</dbReference>
<comment type="similarity">
    <text evidence="1">Belongs to the peptidase C40 family.</text>
</comment>
<evidence type="ECO:0000256" key="4">
    <source>
        <dbReference type="ARBA" id="ARBA00022807"/>
    </source>
</evidence>
<dbReference type="EMBL" id="CP031320">
    <property type="protein sequence ID" value="AXK31461.1"/>
    <property type="molecule type" value="Genomic_DNA"/>
</dbReference>
<sequence>MTRVGGSAQLTARTARTPGDDHREALVPEVSPLIPVRSVSAVAVATAAMVVVTAQPAQPVPQDRHTVRAGRPAAAAAPAEPGGRSLGELLTRMRTLYRQTEAASEAYNGAAERLKAQQAEVRRLNARLVRTRSAVDAGRAEAGRLARQQYREQAAGLPPSVQVLLADDPVRALQGGHALQRAVGRQAVAVKRLTSGERQRDALALRARGALEKQRRLAATRKAHRDAAQRRLRQVERMLAALPPERLARLRQLESTQDARAQREFLAGGALGGDTPKGGAPGGDAQAGTRAPSEQGRRALEFALAQRGKPYAWGAEGPRAYDCSGLTARAWARAGRAIPRTSQQQWRRLERVPLRELRPGDLVLYFAGATHVGLYAGQGRIVQAPRPGARVKVSPIAANPVIGAVRPDPWAPPLPSYEAPPLPADAGPDDAVPGAARTDAARTDAGQARGTEPRSSDAR</sequence>
<dbReference type="Gene3D" id="3.90.1720.10">
    <property type="entry name" value="endopeptidase domain like (from Nostoc punctiforme)"/>
    <property type="match status" value="1"/>
</dbReference>
<keyword evidence="3" id="KW-0378">Hydrolase</keyword>
<name>A0A345XIJ5_9ACTN</name>
<dbReference type="Proteomes" id="UP000254425">
    <property type="component" value="Chromosome"/>
</dbReference>
<keyword evidence="4" id="KW-0788">Thiol protease</keyword>
<dbReference type="KEGG" id="sarm:DVA86_01175"/>
<feature type="region of interest" description="Disordered" evidence="6">
    <location>
        <begin position="61"/>
        <end position="85"/>
    </location>
</feature>
<reference evidence="8 9" key="1">
    <citation type="submission" date="2018-07" db="EMBL/GenBank/DDBJ databases">
        <title>Draft genome of the type strain Streptomyces armeniacus ATCC 15676.</title>
        <authorList>
            <person name="Labana P."/>
            <person name="Gosse J.T."/>
            <person name="Boddy C.N."/>
        </authorList>
    </citation>
    <scope>NUCLEOTIDE SEQUENCE [LARGE SCALE GENOMIC DNA]</scope>
    <source>
        <strain evidence="8 9">ATCC 15676</strain>
    </source>
</reference>
<dbReference type="GO" id="GO:0008234">
    <property type="term" value="F:cysteine-type peptidase activity"/>
    <property type="evidence" value="ECO:0007669"/>
    <property type="project" value="UniProtKB-KW"/>
</dbReference>
<keyword evidence="5" id="KW-0175">Coiled coil</keyword>
<feature type="region of interest" description="Disordered" evidence="6">
    <location>
        <begin position="268"/>
        <end position="295"/>
    </location>
</feature>
<evidence type="ECO:0000256" key="6">
    <source>
        <dbReference type="SAM" id="MobiDB-lite"/>
    </source>
</evidence>
<evidence type="ECO:0000313" key="9">
    <source>
        <dbReference type="Proteomes" id="UP000254425"/>
    </source>
</evidence>
<dbReference type="InterPro" id="IPR038765">
    <property type="entry name" value="Papain-like_cys_pep_sf"/>
</dbReference>
<evidence type="ECO:0000256" key="3">
    <source>
        <dbReference type="ARBA" id="ARBA00022801"/>
    </source>
</evidence>
<feature type="region of interest" description="Disordered" evidence="6">
    <location>
        <begin position="409"/>
        <end position="459"/>
    </location>
</feature>
<evidence type="ECO:0000256" key="1">
    <source>
        <dbReference type="ARBA" id="ARBA00007074"/>
    </source>
</evidence>
<keyword evidence="2" id="KW-0645">Protease</keyword>
<dbReference type="Pfam" id="PF00877">
    <property type="entry name" value="NLPC_P60"/>
    <property type="match status" value="1"/>
</dbReference>
<accession>A0A345XIJ5</accession>
<feature type="compositionally biased region" description="Pro residues" evidence="6">
    <location>
        <begin position="409"/>
        <end position="423"/>
    </location>
</feature>
<dbReference type="AlphaFoldDB" id="A0A345XIJ5"/>
<evidence type="ECO:0000256" key="5">
    <source>
        <dbReference type="SAM" id="Coils"/>
    </source>
</evidence>
<proteinExistence type="inferred from homology"/>
<dbReference type="InterPro" id="IPR000064">
    <property type="entry name" value="NLP_P60_dom"/>
</dbReference>
<feature type="region of interest" description="Disordered" evidence="6">
    <location>
        <begin position="1"/>
        <end position="24"/>
    </location>
</feature>
<feature type="compositionally biased region" description="Low complexity" evidence="6">
    <location>
        <begin position="424"/>
        <end position="450"/>
    </location>
</feature>
<feature type="coiled-coil region" evidence="5">
    <location>
        <begin position="97"/>
        <end position="134"/>
    </location>
</feature>
<evidence type="ECO:0000313" key="8">
    <source>
        <dbReference type="EMBL" id="AXK31461.1"/>
    </source>
</evidence>
<protein>
    <submittedName>
        <fullName evidence="8">NlpC/P60 family protein</fullName>
    </submittedName>
</protein>
<evidence type="ECO:0000259" key="7">
    <source>
        <dbReference type="PROSITE" id="PS51935"/>
    </source>
</evidence>
<dbReference type="SUPFAM" id="SSF54001">
    <property type="entry name" value="Cysteine proteinases"/>
    <property type="match status" value="1"/>
</dbReference>
<dbReference type="InterPro" id="IPR051794">
    <property type="entry name" value="PG_Endopeptidase_C40"/>
</dbReference>
<organism evidence="8 9">
    <name type="scientific">Streptomyces armeniacus</name>
    <dbReference type="NCBI Taxonomy" id="83291"/>
    <lineage>
        <taxon>Bacteria</taxon>
        <taxon>Bacillati</taxon>
        <taxon>Actinomycetota</taxon>
        <taxon>Actinomycetes</taxon>
        <taxon>Kitasatosporales</taxon>
        <taxon>Streptomycetaceae</taxon>
        <taxon>Streptomyces</taxon>
    </lineage>
</organism>
<feature type="compositionally biased region" description="Low complexity" evidence="6">
    <location>
        <begin position="69"/>
        <end position="83"/>
    </location>
</feature>
<dbReference type="PANTHER" id="PTHR47359">
    <property type="entry name" value="PEPTIDOGLYCAN DL-ENDOPEPTIDASE CWLO"/>
    <property type="match status" value="1"/>
</dbReference>
<keyword evidence="9" id="KW-1185">Reference proteome</keyword>
<evidence type="ECO:0000256" key="2">
    <source>
        <dbReference type="ARBA" id="ARBA00022670"/>
    </source>
</evidence>
<gene>
    <name evidence="8" type="ORF">DVA86_01175</name>
</gene>
<dbReference type="PROSITE" id="PS51935">
    <property type="entry name" value="NLPC_P60"/>
    <property type="match status" value="1"/>
</dbReference>
<feature type="domain" description="NlpC/P60" evidence="7">
    <location>
        <begin position="293"/>
        <end position="421"/>
    </location>
</feature>
<feature type="compositionally biased region" description="Gly residues" evidence="6">
    <location>
        <begin position="269"/>
        <end position="282"/>
    </location>
</feature>
<dbReference type="GO" id="GO:0006508">
    <property type="term" value="P:proteolysis"/>
    <property type="evidence" value="ECO:0007669"/>
    <property type="project" value="UniProtKB-KW"/>
</dbReference>